<organism evidence="2">
    <name type="scientific">freshwater metagenome</name>
    <dbReference type="NCBI Taxonomy" id="449393"/>
    <lineage>
        <taxon>unclassified sequences</taxon>
        <taxon>metagenomes</taxon>
        <taxon>ecological metagenomes</taxon>
    </lineage>
</organism>
<evidence type="ECO:0000313" key="2">
    <source>
        <dbReference type="EMBL" id="CAB4594437.1"/>
    </source>
</evidence>
<sequence length="281" mass="31064">MSSRAHSRYLGRRACLATLHDKLDLIAPAMESHLGLEVFVEGVDTDRFGTFSGEVPRPRSAYETALIKARAGMVASDARFGLASEGSIGTNSFFPLVSDVEFVVFIDDEEGFEVAEQATSFDIVAHRWVVDDLRTDGDQLHRAGFPSHGLIVHPEDSSLPVFKGIHDLDELESAVRTCRSSGSAQVVIESDLRANHCPSRRPTIRRAAERLAERLTKHCPSCECPGWGPVDEVRGRKCAECRWPTNERLALVMGCCRCDLRRTDQVTTEPGDPSRCPRCNP</sequence>
<dbReference type="Pfam" id="PF20376">
    <property type="entry name" value="DUF6671"/>
    <property type="match status" value="1"/>
</dbReference>
<dbReference type="EMBL" id="CAEZTS010000216">
    <property type="protein sequence ID" value="CAB4594437.1"/>
    <property type="molecule type" value="Genomic_DNA"/>
</dbReference>
<name>A0A6J6FZR3_9ZZZZ</name>
<reference evidence="2" key="1">
    <citation type="submission" date="2020-05" db="EMBL/GenBank/DDBJ databases">
        <authorList>
            <person name="Chiriac C."/>
            <person name="Salcher M."/>
            <person name="Ghai R."/>
            <person name="Kavagutti S V."/>
        </authorList>
    </citation>
    <scope>NUCLEOTIDE SEQUENCE</scope>
</reference>
<evidence type="ECO:0000259" key="1">
    <source>
        <dbReference type="Pfam" id="PF20376"/>
    </source>
</evidence>
<dbReference type="InterPro" id="IPR046612">
    <property type="entry name" value="DUF6671"/>
</dbReference>
<gene>
    <name evidence="2" type="ORF">UFOPK1722_01809</name>
</gene>
<proteinExistence type="predicted"/>
<protein>
    <submittedName>
        <fullName evidence="2">Unannotated protein</fullName>
    </submittedName>
</protein>
<feature type="domain" description="DUF6671" evidence="1">
    <location>
        <begin position="70"/>
        <end position="281"/>
    </location>
</feature>
<accession>A0A6J6FZR3</accession>
<dbReference type="AlphaFoldDB" id="A0A6J6FZR3"/>